<keyword evidence="2" id="KW-1185">Reference proteome</keyword>
<sequence length="321" mass="35827">MGAKLWWLAAVAVAAVLVFAVCATLLHGKEGVGIVVIVSERGWDVTRLRALRADALERHPSCFTVNVSELLGRDNRSEQQDAGNSFDRVRFAHRLIQARILEAEQPYEHVSLYVTARHHDAYLLGDLLRDQRHTSLRLIRQSHEDGVGIFEALRLHSGLTRQPDVQDVRTLREVLVRDPETEGPEWHAFTGPDAGARRMALILPMAGHLAGTREKALAAARDGRHDEYVLPGNPAAREHCVGALVFATRSGNIPDRREVYEALIRYVHHHWHLKMTEMLAAKGTALRGWVFTDGPTEIALALGHLLGRQSDLVPWRRPTGG</sequence>
<name>A0A919BZM4_9ACTN</name>
<reference evidence="2" key="1">
    <citation type="journal article" date="2019" name="Int. J. Syst. Evol. Microbiol.">
        <title>The Global Catalogue of Microorganisms (GCM) 10K type strain sequencing project: providing services to taxonomists for standard genome sequencing and annotation.</title>
        <authorList>
            <consortium name="The Broad Institute Genomics Platform"/>
            <consortium name="The Broad Institute Genome Sequencing Center for Infectious Disease"/>
            <person name="Wu L."/>
            <person name="Ma J."/>
        </authorList>
    </citation>
    <scope>NUCLEOTIDE SEQUENCE [LARGE SCALE GENOMIC DNA]</scope>
    <source>
        <strain evidence="2">JCM 4253</strain>
    </source>
</reference>
<evidence type="ECO:0000313" key="1">
    <source>
        <dbReference type="EMBL" id="GHG34195.1"/>
    </source>
</evidence>
<dbReference type="EMBL" id="BNBF01000001">
    <property type="protein sequence ID" value="GHG34195.1"/>
    <property type="molecule type" value="Genomic_DNA"/>
</dbReference>
<dbReference type="Proteomes" id="UP000619355">
    <property type="component" value="Unassembled WGS sequence"/>
</dbReference>
<dbReference type="AlphaFoldDB" id="A0A919BZM4"/>
<evidence type="ECO:0000313" key="2">
    <source>
        <dbReference type="Proteomes" id="UP000619355"/>
    </source>
</evidence>
<dbReference type="RefSeq" id="WP_189977581.1">
    <property type="nucleotide sequence ID" value="NZ_BNBF01000001.1"/>
</dbReference>
<gene>
    <name evidence="1" type="ORF">GCM10018980_03520</name>
</gene>
<organism evidence="1 2">
    <name type="scientific">Streptomyces capoamus</name>
    <dbReference type="NCBI Taxonomy" id="68183"/>
    <lineage>
        <taxon>Bacteria</taxon>
        <taxon>Bacillati</taxon>
        <taxon>Actinomycetota</taxon>
        <taxon>Actinomycetes</taxon>
        <taxon>Kitasatosporales</taxon>
        <taxon>Streptomycetaceae</taxon>
        <taxon>Streptomyces</taxon>
    </lineage>
</organism>
<accession>A0A919BZM4</accession>
<comment type="caution">
    <text evidence="1">The sequence shown here is derived from an EMBL/GenBank/DDBJ whole genome shotgun (WGS) entry which is preliminary data.</text>
</comment>
<protein>
    <submittedName>
        <fullName evidence="1">Uncharacterized protein</fullName>
    </submittedName>
</protein>
<proteinExistence type="predicted"/>